<evidence type="ECO:0000256" key="5">
    <source>
        <dbReference type="SAM" id="Phobius"/>
    </source>
</evidence>
<comment type="subcellular location">
    <subcellularLocation>
        <location evidence="1">Membrane</location>
        <topology evidence="1">Single-pass membrane protein</topology>
    </subcellularLocation>
</comment>
<dbReference type="OrthoDB" id="5555605at2"/>
<evidence type="ECO:0000256" key="4">
    <source>
        <dbReference type="ARBA" id="ARBA00023136"/>
    </source>
</evidence>
<dbReference type="RefSeq" id="WP_129582824.1">
    <property type="nucleotide sequence ID" value="NZ_FTLW01000002.1"/>
</dbReference>
<accession>A0A1N6RY49</accession>
<name>A0A1N6RY49_9GAMM</name>
<evidence type="ECO:0000313" key="7">
    <source>
        <dbReference type="EMBL" id="SIQ33672.1"/>
    </source>
</evidence>
<dbReference type="Proteomes" id="UP000241788">
    <property type="component" value="Unassembled WGS sequence"/>
</dbReference>
<keyword evidence="4 5" id="KW-0472">Membrane</keyword>
<protein>
    <submittedName>
        <fullName evidence="7">Autotransporter secretion inner membrane protein TamB</fullName>
    </submittedName>
</protein>
<organism evidence="7 8">
    <name type="scientific">Solilutibacter tolerans</name>
    <dbReference type="NCBI Taxonomy" id="1604334"/>
    <lineage>
        <taxon>Bacteria</taxon>
        <taxon>Pseudomonadati</taxon>
        <taxon>Pseudomonadota</taxon>
        <taxon>Gammaproteobacteria</taxon>
        <taxon>Lysobacterales</taxon>
        <taxon>Lysobacteraceae</taxon>
        <taxon>Solilutibacter</taxon>
    </lineage>
</organism>
<reference evidence="8" key="1">
    <citation type="submission" date="2017-01" db="EMBL/GenBank/DDBJ databases">
        <authorList>
            <person name="Varghese N."/>
            <person name="Submissions S."/>
        </authorList>
    </citation>
    <scope>NUCLEOTIDE SEQUENCE [LARGE SCALE GENOMIC DNA]</scope>
    <source>
        <strain evidence="8">UM1</strain>
    </source>
</reference>
<feature type="domain" description="Translocation and assembly module TamB C-terminal" evidence="6">
    <location>
        <begin position="983"/>
        <end position="1312"/>
    </location>
</feature>
<keyword evidence="8" id="KW-1185">Reference proteome</keyword>
<gene>
    <name evidence="7" type="ORF">SAMN05421546_1125</name>
</gene>
<dbReference type="PANTHER" id="PTHR36985">
    <property type="entry name" value="TRANSLOCATION AND ASSEMBLY MODULE SUBUNIT TAMB"/>
    <property type="match status" value="1"/>
</dbReference>
<dbReference type="GO" id="GO:0005886">
    <property type="term" value="C:plasma membrane"/>
    <property type="evidence" value="ECO:0007669"/>
    <property type="project" value="InterPro"/>
</dbReference>
<evidence type="ECO:0000313" key="8">
    <source>
        <dbReference type="Proteomes" id="UP000241788"/>
    </source>
</evidence>
<evidence type="ECO:0000256" key="1">
    <source>
        <dbReference type="ARBA" id="ARBA00004167"/>
    </source>
</evidence>
<proteinExistence type="predicted"/>
<dbReference type="Pfam" id="PF04357">
    <property type="entry name" value="TamB"/>
    <property type="match status" value="1"/>
</dbReference>
<evidence type="ECO:0000256" key="3">
    <source>
        <dbReference type="ARBA" id="ARBA00022989"/>
    </source>
</evidence>
<dbReference type="GO" id="GO:0009306">
    <property type="term" value="P:protein secretion"/>
    <property type="evidence" value="ECO:0007669"/>
    <property type="project" value="InterPro"/>
</dbReference>
<feature type="transmembrane region" description="Helical" evidence="5">
    <location>
        <begin position="49"/>
        <end position="72"/>
    </location>
</feature>
<dbReference type="EMBL" id="FTLW01000002">
    <property type="protein sequence ID" value="SIQ33672.1"/>
    <property type="molecule type" value="Genomic_DNA"/>
</dbReference>
<evidence type="ECO:0000259" key="6">
    <source>
        <dbReference type="Pfam" id="PF04357"/>
    </source>
</evidence>
<keyword evidence="2 5" id="KW-0812">Transmembrane</keyword>
<dbReference type="GO" id="GO:0097347">
    <property type="term" value="C:TAM protein secretion complex"/>
    <property type="evidence" value="ECO:0007669"/>
    <property type="project" value="TreeGrafter"/>
</dbReference>
<dbReference type="STRING" id="1604334.SAMN05421546_1125"/>
<dbReference type="PANTHER" id="PTHR36985:SF1">
    <property type="entry name" value="TRANSLOCATION AND ASSEMBLY MODULE SUBUNIT TAMB"/>
    <property type="match status" value="1"/>
</dbReference>
<evidence type="ECO:0000256" key="2">
    <source>
        <dbReference type="ARBA" id="ARBA00022692"/>
    </source>
</evidence>
<keyword evidence="3 5" id="KW-1133">Transmembrane helix</keyword>
<sequence>MSARRSWADRYARYRRYGLEPLPPDATDEQRNERVAELKQLRRRRQRTLAIRSALGTVVIAALVVALLWWLLTTVGGRNVLLARIVAMLPANASLSWTSAEGPAKGPLSLHDVRFTWATCADKDRPVNAPFRICKDRRDTTFTAKTVTLDPSVRPLLGRKLLLDALVIEQATLDLAKDDKPFELPEWPEVLPRIEPPIALQADNIHINGLRVTSAGEPTIDIKRLQGGLRAETGRLALESVDVDSDRGRFHVDGVYAPKNNYATDLTATAVFPAAAGSTAGRLGLIARGDLETMDVFVGGRAPAPLRATLTLRAPDDSEDAQDHARWSLVARSEGLDPAVFTGERTDAELMTFDAVADGVGGSGSLRGTWAQAANRVVIQPSKLRLEDKTLHAQPLVVDVLDGRVTLNGTGTFKQDMARFNFAANARGLRWSDAAGNTQVAGDGDFGVAGTREAWAVIGKAKLQRGEQRADVTLDGRGDARGLTIKNLVASMPEGRLSATGRVDVTPNTQWQLDARLAGFDPGYFLPDWPGAVNGRITTNGSIDARNRLSADVDVRDLGGRLRGRALGGRGQLQVRGEEYSGDVALSLGSSRLDARGKIGQRIDVDARFSPLQLNDLLPDAQGLLNGQVKITGPRNAFDIDADLTGRGIRYADYRADALTARGRLPWQGGGGDLRIDARGVQAGVAFDTLQAHATGAMENLRLEAQAAGAMGDLQLSGTALRRGQAWSGQLATLQFDPPKGAAWRLQAPVGYAQQGGAWTLTQGCFASNAGGQLCASGQWPGRGLNIRGSALPLALAQPWLPPREDGKAWQLDGLVDLDASVRPVGTSWAGTAQLRSASGGLRLGDRRTDGLMTYRALTLDARFDPNRISGTLATGISGDGRITARIDTGWDEFAPLSGNIDLDMRDLSWLEVFVPDLVDPRGVIDGQILLSGTRGNPGIGGNAQLANLRAEVPAYGLVLTQGNLTLRAQADGNARLAGSVRSGDGILNIDGTLGWRGQDTPVVLNIRGKNVLLSDTRDLRAVVDPDVVVSLQPGQPMRVTGTVAVPSARMDLERLDDGVTRSSDVVVLDPVNPKRSAGTALDMDLRLVIGDDVRLRGFGLDGQLGGGLRVLARPGREMTASGTLTVDGRYTAYGQKLQIDTGRLVWTNDAIANPVLDIRAQREVGDVTAGIRVSGRATAPQADVWANPAMDQSEALAYLALGRSLSSASADEGRQLNAASAALSAGGSLLASQLGAKIGLDDAGVIQSSTLGGSVFGVGKYLSPRLYVGYGVSLLGTGQVLTLKYLLRKGFDITIESSTVENKGSVNWRTER</sequence>
<dbReference type="InterPro" id="IPR007452">
    <property type="entry name" value="TamB_C"/>
</dbReference>